<dbReference type="NCBIfam" id="NF002204">
    <property type="entry name" value="PRK01077.1"/>
    <property type="match status" value="1"/>
</dbReference>
<evidence type="ECO:0000256" key="1">
    <source>
        <dbReference type="ARBA" id="ARBA00001946"/>
    </source>
</evidence>
<proteinExistence type="inferred from homology"/>
<dbReference type="InterPro" id="IPR002586">
    <property type="entry name" value="CobQ/CobB/MinD/ParA_Nub-bd_dom"/>
</dbReference>
<dbReference type="OrthoDB" id="9764035at2"/>
<dbReference type="EMBL" id="LYRP01000001">
    <property type="protein sequence ID" value="OAT78815.1"/>
    <property type="molecule type" value="Genomic_DNA"/>
</dbReference>
<comment type="similarity">
    <text evidence="2">Belongs to the CobB/CobQ family. CobQ subfamily.</text>
</comment>
<feature type="active site" description="Nucleophile" evidence="9">
    <location>
        <position position="335"/>
    </location>
</feature>
<evidence type="ECO:0000256" key="9">
    <source>
        <dbReference type="HAMAP-Rule" id="MF_00027"/>
    </source>
</evidence>
<evidence type="ECO:0000256" key="7">
    <source>
        <dbReference type="ARBA" id="ARBA00022842"/>
    </source>
</evidence>
<keyword evidence="3 9" id="KW-0169">Cobalamin biosynthesis</keyword>
<keyword evidence="7 9" id="KW-0460">Magnesium</keyword>
<comment type="miscellaneous">
    <text evidence="9">The a and c carboxylates of cobyrinate are activated for nucleophilic attack via formation of a phosphorylated intermediate by ATP. CbiA catalyzes first the amidation of the c-carboxylate, and then that of the a-carboxylate.</text>
</comment>
<keyword evidence="6 9" id="KW-0067">ATP-binding</keyword>
<dbReference type="STRING" id="1691903.A9B99_03690"/>
<reference evidence="13" key="1">
    <citation type="submission" date="2016-05" db="EMBL/GenBank/DDBJ databases">
        <authorList>
            <person name="Behera P."/>
            <person name="Vaishampayan P."/>
            <person name="Singh N."/>
            <person name="Raina V."/>
            <person name="Suar M."/>
            <person name="Pattnaik A."/>
            <person name="Rastogi G."/>
        </authorList>
    </citation>
    <scope>NUCLEOTIDE SEQUENCE [LARGE SCALE GENOMIC DNA]</scope>
    <source>
        <strain evidence="13">MP23</strain>
    </source>
</reference>
<dbReference type="InterPro" id="IPR004484">
    <property type="entry name" value="CbiA/CobB_synth"/>
</dbReference>
<feature type="domain" description="CobQ/CobB/MinD/ParA nucleotide binding" evidence="10">
    <location>
        <begin position="10"/>
        <end position="195"/>
    </location>
</feature>
<dbReference type="PROSITE" id="PS51257">
    <property type="entry name" value="PROKAR_LIPOPROTEIN"/>
    <property type="match status" value="1"/>
</dbReference>
<dbReference type="Pfam" id="PF07685">
    <property type="entry name" value="GATase_3"/>
    <property type="match status" value="1"/>
</dbReference>
<comment type="similarity">
    <text evidence="9">Belongs to the CobB/CbiA family.</text>
</comment>
<dbReference type="NCBIfam" id="TIGR00379">
    <property type="entry name" value="cobB"/>
    <property type="match status" value="1"/>
</dbReference>
<keyword evidence="4 9" id="KW-0436">Ligase</keyword>
<dbReference type="InterPro" id="IPR027417">
    <property type="entry name" value="P-loop_NTPase"/>
</dbReference>
<comment type="function">
    <text evidence="9">Catalyzes the ATP-dependent amidation of the two carboxylate groups at positions a and c of cobyrinate, using either L-glutamine or ammonia as the nitrogen source.</text>
</comment>
<comment type="catalytic activity">
    <reaction evidence="9">
        <text>cob(II)yrinate + 2 L-glutamine + 2 ATP + 2 H2O = cob(II)yrinate a,c diamide + 2 L-glutamate + 2 ADP + 2 phosphate + 2 H(+)</text>
        <dbReference type="Rhea" id="RHEA:26289"/>
        <dbReference type="ChEBI" id="CHEBI:15377"/>
        <dbReference type="ChEBI" id="CHEBI:15378"/>
        <dbReference type="ChEBI" id="CHEBI:29985"/>
        <dbReference type="ChEBI" id="CHEBI:30616"/>
        <dbReference type="ChEBI" id="CHEBI:43474"/>
        <dbReference type="ChEBI" id="CHEBI:58359"/>
        <dbReference type="ChEBI" id="CHEBI:58537"/>
        <dbReference type="ChEBI" id="CHEBI:58894"/>
        <dbReference type="ChEBI" id="CHEBI:456216"/>
        <dbReference type="EC" id="6.3.5.11"/>
    </reaction>
</comment>
<dbReference type="PANTHER" id="PTHR43873:SF1">
    <property type="entry name" value="COBYRINATE A,C-DIAMIDE SYNTHASE"/>
    <property type="match status" value="1"/>
</dbReference>
<name>A0A1B7L927_9ENTR</name>
<evidence type="ECO:0000256" key="6">
    <source>
        <dbReference type="ARBA" id="ARBA00022840"/>
    </source>
</evidence>
<keyword evidence="8 9" id="KW-0315">Glutamine amidotransferase</keyword>
<evidence type="ECO:0000256" key="3">
    <source>
        <dbReference type="ARBA" id="ARBA00022573"/>
    </source>
</evidence>
<gene>
    <name evidence="9" type="primary">cbiA</name>
    <name evidence="12" type="ORF">A9B99_03690</name>
</gene>
<dbReference type="Gene3D" id="3.40.50.880">
    <property type="match status" value="1"/>
</dbReference>
<dbReference type="CDD" id="cd05388">
    <property type="entry name" value="CobB_N"/>
    <property type="match status" value="1"/>
</dbReference>
<sequence length="460" mass="49311">MATGAKQAFILAGTSSGCGKTTLTLGLLALLRQQGFAPQPFKVGPDYLDTTWHSAIAGRKSRNLDNWMLPDNTVRALFSRAMETTSLGVIEGVMGLFDGLGLDPFCASTAGMARLLGVPVILLMDGKGVSTSLAATLNGFCDFAPGVNIAGVIINRVNTDNHFRQLCAALGRYCRVPVLGYVPELPELHLPSRHLGLVGATGKAINQAPWQQLAAVLEKTVNLPALLNCCQPLRNLSVATLPLPNPALAGGLSMAIAQDDAFHFYYQDNLDMLEQAGVRLVPFSPLADTQVPACDMLWLGGGYPEMFASQLAANGAMRASVKQFSARGVPVYAECGGLMYLGDSLADAEGQTHSMCGVLAGHSTMGNQLKRFGYCEATASHDTLLAAAGETLRGHEFHYSEFTTSLPASQQCRKVRDGQVVRQWEGGWQQGNTFASYLHLHFAQSPAMLNRWFTTARSLQ</sequence>
<evidence type="ECO:0000256" key="8">
    <source>
        <dbReference type="ARBA" id="ARBA00022962"/>
    </source>
</evidence>
<evidence type="ECO:0000259" key="11">
    <source>
        <dbReference type="Pfam" id="PF07685"/>
    </source>
</evidence>
<protein>
    <recommendedName>
        <fullName evidence="9">Cobyrinate a,c-diamide synthase</fullName>
        <ecNumber evidence="9">6.3.5.11</ecNumber>
    </recommendedName>
    <alternativeName>
        <fullName evidence="9">Cobyrinic acid a,c-diamide synthetase</fullName>
    </alternativeName>
</protein>
<dbReference type="RefSeq" id="WP_064594718.1">
    <property type="nucleotide sequence ID" value="NZ_LYRP01000001.1"/>
</dbReference>
<dbReference type="AlphaFoldDB" id="A0A1B7L927"/>
<dbReference type="Proteomes" id="UP000078225">
    <property type="component" value="Unassembled WGS sequence"/>
</dbReference>
<comment type="caution">
    <text evidence="12">The sequence shown here is derived from an EMBL/GenBank/DDBJ whole genome shotgun (WGS) entry which is preliminary data.</text>
</comment>
<keyword evidence="5 9" id="KW-0547">Nucleotide-binding</keyword>
<dbReference type="EC" id="6.3.5.11" evidence="9"/>
<evidence type="ECO:0000313" key="12">
    <source>
        <dbReference type="EMBL" id="OAT78815.1"/>
    </source>
</evidence>
<evidence type="ECO:0000256" key="4">
    <source>
        <dbReference type="ARBA" id="ARBA00022598"/>
    </source>
</evidence>
<dbReference type="GO" id="GO:0042242">
    <property type="term" value="F:cobyrinic acid a,c-diamide synthase activity"/>
    <property type="evidence" value="ECO:0007669"/>
    <property type="project" value="UniProtKB-UniRule"/>
</dbReference>
<dbReference type="InterPro" id="IPR011698">
    <property type="entry name" value="GATase_3"/>
</dbReference>
<keyword evidence="13" id="KW-1185">Reference proteome</keyword>
<evidence type="ECO:0000259" key="10">
    <source>
        <dbReference type="Pfam" id="PF01656"/>
    </source>
</evidence>
<dbReference type="UniPathway" id="UPA00148">
    <property type="reaction ID" value="UER00231"/>
</dbReference>
<dbReference type="PANTHER" id="PTHR43873">
    <property type="entry name" value="COBYRINATE A,C-DIAMIDE SYNTHASE"/>
    <property type="match status" value="1"/>
</dbReference>
<comment type="pathway">
    <text evidence="9">Cofactor biosynthesis; adenosylcobalamin biosynthesis; cob(II)yrinate a,c-diamide from sirohydrochlorin (anaerobic route): step 10/10.</text>
</comment>
<dbReference type="GO" id="GO:0005524">
    <property type="term" value="F:ATP binding"/>
    <property type="evidence" value="ECO:0007669"/>
    <property type="project" value="UniProtKB-UniRule"/>
</dbReference>
<dbReference type="HAMAP" id="MF_00027">
    <property type="entry name" value="CobB_CbiA"/>
    <property type="match status" value="1"/>
</dbReference>
<dbReference type="CDD" id="cd03130">
    <property type="entry name" value="GATase1_CobB"/>
    <property type="match status" value="1"/>
</dbReference>
<evidence type="ECO:0000256" key="2">
    <source>
        <dbReference type="ARBA" id="ARBA00006205"/>
    </source>
</evidence>
<dbReference type="InterPro" id="IPR029062">
    <property type="entry name" value="Class_I_gatase-like"/>
</dbReference>
<accession>A0A1B7L927</accession>
<dbReference type="Gene3D" id="3.40.50.300">
    <property type="entry name" value="P-loop containing nucleotide triphosphate hydrolases"/>
    <property type="match status" value="2"/>
</dbReference>
<organism evidence="12 13">
    <name type="scientific">Mangrovibacter phragmitis</name>
    <dbReference type="NCBI Taxonomy" id="1691903"/>
    <lineage>
        <taxon>Bacteria</taxon>
        <taxon>Pseudomonadati</taxon>
        <taxon>Pseudomonadota</taxon>
        <taxon>Gammaproteobacteria</taxon>
        <taxon>Enterobacterales</taxon>
        <taxon>Enterobacteriaceae</taxon>
        <taxon>Mangrovibacter</taxon>
    </lineage>
</organism>
<dbReference type="GO" id="GO:0009236">
    <property type="term" value="P:cobalamin biosynthetic process"/>
    <property type="evidence" value="ECO:0007669"/>
    <property type="project" value="UniProtKB-UniRule"/>
</dbReference>
<feature type="domain" description="CobB/CobQ-like glutamine amidotransferase" evidence="11">
    <location>
        <begin position="254"/>
        <end position="445"/>
    </location>
</feature>
<dbReference type="PROSITE" id="PS51274">
    <property type="entry name" value="GATASE_COBBQ"/>
    <property type="match status" value="1"/>
</dbReference>
<dbReference type="SUPFAM" id="SSF52317">
    <property type="entry name" value="Class I glutamine amidotransferase-like"/>
    <property type="match status" value="1"/>
</dbReference>
<evidence type="ECO:0000313" key="13">
    <source>
        <dbReference type="Proteomes" id="UP000078225"/>
    </source>
</evidence>
<dbReference type="Pfam" id="PF01656">
    <property type="entry name" value="CbiA"/>
    <property type="match status" value="1"/>
</dbReference>
<comment type="cofactor">
    <cofactor evidence="1 9">
        <name>Mg(2+)</name>
        <dbReference type="ChEBI" id="CHEBI:18420"/>
    </cofactor>
</comment>
<evidence type="ECO:0000256" key="5">
    <source>
        <dbReference type="ARBA" id="ARBA00022741"/>
    </source>
</evidence>
<feature type="site" description="Increases nucleophilicity of active site Cys" evidence="9">
    <location>
        <position position="439"/>
    </location>
</feature>
<comment type="domain">
    <text evidence="9">Comprises of two domains. The C-terminal domain contains the binding site for glutamine and catalyzes the hydrolysis of this substrate to glutamate and ammonia. The N-terminal domain is anticipated to bind ATP and cobyrinate and catalyzes the ultimate synthesis of the diamide product. The ammonia produced via the glutaminase domain is probably translocated to the adjacent domain via a molecular tunnel, where it reacts with an activated intermediate.</text>
</comment>
<dbReference type="SUPFAM" id="SSF52540">
    <property type="entry name" value="P-loop containing nucleoside triphosphate hydrolases"/>
    <property type="match status" value="1"/>
</dbReference>